<dbReference type="FunFam" id="3.40.50.300:FF:000218">
    <property type="entry name" value="Multidrug ABC transporter ATP-binding protein"/>
    <property type="match status" value="1"/>
</dbReference>
<dbReference type="InterPro" id="IPR027417">
    <property type="entry name" value="P-loop_NTPase"/>
</dbReference>
<dbReference type="InterPro" id="IPR039421">
    <property type="entry name" value="Type_1_exporter"/>
</dbReference>
<feature type="transmembrane region" description="Helical" evidence="7">
    <location>
        <begin position="280"/>
        <end position="301"/>
    </location>
</feature>
<dbReference type="Gene3D" id="3.40.50.300">
    <property type="entry name" value="P-loop containing nucleotide triphosphate hydrolases"/>
    <property type="match status" value="1"/>
</dbReference>
<protein>
    <submittedName>
        <fullName evidence="10">ATP-binding cassette domain-containing protein</fullName>
    </submittedName>
</protein>
<dbReference type="PANTHER" id="PTHR43394">
    <property type="entry name" value="ATP-DEPENDENT PERMEASE MDL1, MITOCHONDRIAL"/>
    <property type="match status" value="1"/>
</dbReference>
<dbReference type="SUPFAM" id="SSF90123">
    <property type="entry name" value="ABC transporter transmembrane region"/>
    <property type="match status" value="1"/>
</dbReference>
<proteinExistence type="predicted"/>
<feature type="transmembrane region" description="Helical" evidence="7">
    <location>
        <begin position="247"/>
        <end position="268"/>
    </location>
</feature>
<name>A0A6H1UG49_9GAMM</name>
<dbReference type="InterPro" id="IPR003439">
    <property type="entry name" value="ABC_transporter-like_ATP-bd"/>
</dbReference>
<feature type="domain" description="ABC transmembrane type-1" evidence="9">
    <location>
        <begin position="24"/>
        <end position="306"/>
    </location>
</feature>
<dbReference type="GO" id="GO:0005524">
    <property type="term" value="F:ATP binding"/>
    <property type="evidence" value="ECO:0007669"/>
    <property type="project" value="UniProtKB-KW"/>
</dbReference>
<dbReference type="SMART" id="SM00382">
    <property type="entry name" value="AAA"/>
    <property type="match status" value="1"/>
</dbReference>
<dbReference type="InterPro" id="IPR017871">
    <property type="entry name" value="ABC_transporter-like_CS"/>
</dbReference>
<keyword evidence="4 10" id="KW-0067">ATP-binding</keyword>
<feature type="transmembrane region" description="Helical" evidence="7">
    <location>
        <begin position="141"/>
        <end position="159"/>
    </location>
</feature>
<dbReference type="Pfam" id="PF00005">
    <property type="entry name" value="ABC_tran"/>
    <property type="match status" value="1"/>
</dbReference>
<dbReference type="PANTHER" id="PTHR43394:SF1">
    <property type="entry name" value="ATP-BINDING CASSETTE SUB-FAMILY B MEMBER 10, MITOCHONDRIAL"/>
    <property type="match status" value="1"/>
</dbReference>
<evidence type="ECO:0000256" key="3">
    <source>
        <dbReference type="ARBA" id="ARBA00022741"/>
    </source>
</evidence>
<gene>
    <name evidence="10" type="ORF">HER31_07725</name>
</gene>
<keyword evidence="5 7" id="KW-1133">Transmembrane helix</keyword>
<dbReference type="Gene3D" id="1.20.1560.10">
    <property type="entry name" value="ABC transporter type 1, transmembrane domain"/>
    <property type="match status" value="1"/>
</dbReference>
<dbReference type="GO" id="GO:0015421">
    <property type="term" value="F:ABC-type oligopeptide transporter activity"/>
    <property type="evidence" value="ECO:0007669"/>
    <property type="project" value="TreeGrafter"/>
</dbReference>
<organism evidence="10 11">
    <name type="scientific">Ferrimonas lipolytica</name>
    <dbReference type="NCBI Taxonomy" id="2724191"/>
    <lineage>
        <taxon>Bacteria</taxon>
        <taxon>Pseudomonadati</taxon>
        <taxon>Pseudomonadota</taxon>
        <taxon>Gammaproteobacteria</taxon>
        <taxon>Alteromonadales</taxon>
        <taxon>Ferrimonadaceae</taxon>
        <taxon>Ferrimonas</taxon>
    </lineage>
</organism>
<evidence type="ECO:0000256" key="4">
    <source>
        <dbReference type="ARBA" id="ARBA00022840"/>
    </source>
</evidence>
<feature type="transmembrane region" description="Helical" evidence="7">
    <location>
        <begin position="64"/>
        <end position="84"/>
    </location>
</feature>
<dbReference type="Proteomes" id="UP000501602">
    <property type="component" value="Chromosome"/>
</dbReference>
<keyword evidence="11" id="KW-1185">Reference proteome</keyword>
<evidence type="ECO:0000256" key="7">
    <source>
        <dbReference type="SAM" id="Phobius"/>
    </source>
</evidence>
<evidence type="ECO:0000256" key="2">
    <source>
        <dbReference type="ARBA" id="ARBA00022692"/>
    </source>
</evidence>
<evidence type="ECO:0000259" key="8">
    <source>
        <dbReference type="PROSITE" id="PS50893"/>
    </source>
</evidence>
<evidence type="ECO:0000259" key="9">
    <source>
        <dbReference type="PROSITE" id="PS50929"/>
    </source>
</evidence>
<dbReference type="SUPFAM" id="SSF52540">
    <property type="entry name" value="P-loop containing nucleoside triphosphate hydrolases"/>
    <property type="match status" value="1"/>
</dbReference>
<dbReference type="RefSeq" id="WP_168660033.1">
    <property type="nucleotide sequence ID" value="NZ_CP051180.1"/>
</dbReference>
<dbReference type="AlphaFoldDB" id="A0A6H1UG49"/>
<accession>A0A6H1UG49</accession>
<dbReference type="Pfam" id="PF00664">
    <property type="entry name" value="ABC_membrane"/>
    <property type="match status" value="1"/>
</dbReference>
<reference evidence="10 11" key="1">
    <citation type="submission" date="2020-04" db="EMBL/GenBank/DDBJ databases">
        <title>Ferrimonas sp. S7 isolated from sea water.</title>
        <authorList>
            <person name="Bae S.S."/>
            <person name="Baek K."/>
        </authorList>
    </citation>
    <scope>NUCLEOTIDE SEQUENCE [LARGE SCALE GENOMIC DNA]</scope>
    <source>
        <strain evidence="10 11">S7</strain>
    </source>
</reference>
<dbReference type="KEGG" id="fes:HER31_07725"/>
<dbReference type="GO" id="GO:0090374">
    <property type="term" value="P:oligopeptide export from mitochondrion"/>
    <property type="evidence" value="ECO:0007669"/>
    <property type="project" value="TreeGrafter"/>
</dbReference>
<dbReference type="NCBIfam" id="TIGR02204">
    <property type="entry name" value="MsbA_rel"/>
    <property type="match status" value="1"/>
</dbReference>
<dbReference type="PROSITE" id="PS00211">
    <property type="entry name" value="ABC_TRANSPORTER_1"/>
    <property type="match status" value="1"/>
</dbReference>
<feature type="transmembrane region" description="Helical" evidence="7">
    <location>
        <begin position="165"/>
        <end position="182"/>
    </location>
</feature>
<dbReference type="CDD" id="cd18575">
    <property type="entry name" value="ABC_6TM_bac_exporter_ABCB8_10_like"/>
    <property type="match status" value="1"/>
</dbReference>
<evidence type="ECO:0000256" key="1">
    <source>
        <dbReference type="ARBA" id="ARBA00004651"/>
    </source>
</evidence>
<dbReference type="EMBL" id="CP051180">
    <property type="protein sequence ID" value="QIZ76772.1"/>
    <property type="molecule type" value="Genomic_DNA"/>
</dbReference>
<keyword evidence="3" id="KW-0547">Nucleotide-binding</keyword>
<feature type="domain" description="ABC transporter" evidence="8">
    <location>
        <begin position="341"/>
        <end position="577"/>
    </location>
</feature>
<evidence type="ECO:0000256" key="5">
    <source>
        <dbReference type="ARBA" id="ARBA00022989"/>
    </source>
</evidence>
<dbReference type="InterPro" id="IPR003593">
    <property type="entry name" value="AAA+_ATPase"/>
</dbReference>
<dbReference type="InterPro" id="IPR036640">
    <property type="entry name" value="ABC1_TM_sf"/>
</dbReference>
<dbReference type="GO" id="GO:0005886">
    <property type="term" value="C:plasma membrane"/>
    <property type="evidence" value="ECO:0007669"/>
    <property type="project" value="UniProtKB-SubCell"/>
</dbReference>
<dbReference type="PROSITE" id="PS50893">
    <property type="entry name" value="ABC_TRANSPORTER_2"/>
    <property type="match status" value="1"/>
</dbReference>
<evidence type="ECO:0000313" key="10">
    <source>
        <dbReference type="EMBL" id="QIZ76772.1"/>
    </source>
</evidence>
<keyword evidence="2 7" id="KW-0812">Transmembrane</keyword>
<sequence>MQTDKRGVVSWVWQFVKPYQRQVVAAAIALLVGSATWLALGQGVRLLVDDGFLSGNADALNQTMLLVLLINLIGALAVFVRFYLVSWLGERVSGDIRKHVFDHLLSLSPSFFETTRTGEVISRFTADTTVLQTVVGMSLSMALRSSVTLIGAMVMMLFTSMKLTLMVMLAVPLVLVPIFFFGRKVRILARSSQDRVATLGAHIDETLHEIQTVQAYGHQQRDKEQFDSQVERVMTTASQRIQYRSGLIAAVMVLSISAITIVSWLGALEVMEGNLSAGELTAFMFYAVMAAGSVATISEVISEVQRAAGATDRLRELTEVVPAIVAPAAAQGFVDEVAGELQFDRVRFAYPSDPNKPVLVDFNLNIGAGERVALVGASGAGKSTLFQLLKLFYRPSSGDIQLDGVSVGSADPIQWRMQFALVPQAPVIFATSVLENVRYGRPEATEAEVIAACQAACAEEFIVTMKDGYNSLLGERGVNLSGGQKQRIAIARAILADRPVLLLDEATSALDAHNEALVKQALERLMIGRTTIIIAHRLATVVNANRIVVMEQGVARAVGDHHSLLRDDTVYRKLAELQLLTDTDNGSPAGVKDD</sequence>
<dbReference type="InterPro" id="IPR011918">
    <property type="entry name" value="ABC_MsbA_ATP-bd"/>
</dbReference>
<evidence type="ECO:0000256" key="6">
    <source>
        <dbReference type="ARBA" id="ARBA00023136"/>
    </source>
</evidence>
<comment type="subcellular location">
    <subcellularLocation>
        <location evidence="1">Cell membrane</location>
        <topology evidence="1">Multi-pass membrane protein</topology>
    </subcellularLocation>
</comment>
<keyword evidence="6 7" id="KW-0472">Membrane</keyword>
<dbReference type="GO" id="GO:0016887">
    <property type="term" value="F:ATP hydrolysis activity"/>
    <property type="evidence" value="ECO:0007669"/>
    <property type="project" value="InterPro"/>
</dbReference>
<dbReference type="InterPro" id="IPR011527">
    <property type="entry name" value="ABC1_TM_dom"/>
</dbReference>
<dbReference type="PROSITE" id="PS50929">
    <property type="entry name" value="ABC_TM1F"/>
    <property type="match status" value="1"/>
</dbReference>
<evidence type="ECO:0000313" key="11">
    <source>
        <dbReference type="Proteomes" id="UP000501602"/>
    </source>
</evidence>
<feature type="transmembrane region" description="Helical" evidence="7">
    <location>
        <begin position="23"/>
        <end position="44"/>
    </location>
</feature>